<evidence type="ECO:0000259" key="7">
    <source>
        <dbReference type="Pfam" id="PF02347"/>
    </source>
</evidence>
<dbReference type="InterPro" id="IPR015422">
    <property type="entry name" value="PyrdxlP-dep_Trfase_small"/>
</dbReference>
<reference evidence="9" key="1">
    <citation type="journal article" date="2020" name="mSystems">
        <title>Genome- and Community-Level Interaction Insights into Carbon Utilization and Element Cycling Functions of Hydrothermarchaeota in Hydrothermal Sediment.</title>
        <authorList>
            <person name="Zhou Z."/>
            <person name="Liu Y."/>
            <person name="Xu W."/>
            <person name="Pan J."/>
            <person name="Luo Z.H."/>
            <person name="Li M."/>
        </authorList>
    </citation>
    <scope>NUCLEOTIDE SEQUENCE [LARGE SCALE GENOMIC DNA]</scope>
    <source>
        <strain evidence="9">SpSt-468</strain>
    </source>
</reference>
<dbReference type="InterPro" id="IPR049315">
    <property type="entry name" value="GDC-P_N"/>
</dbReference>
<organism evidence="9">
    <name type="scientific">Candidatus Methanomethylicus mesodigestus</name>
    <dbReference type="NCBI Taxonomy" id="1867258"/>
    <lineage>
        <taxon>Archaea</taxon>
        <taxon>Thermoproteota</taxon>
        <taxon>Methanosuratincolia</taxon>
        <taxon>Candidatus Methanomethylicales</taxon>
        <taxon>Candidatus Methanomethylicaceae</taxon>
        <taxon>Candidatus Methanomethylicus</taxon>
    </lineage>
</organism>
<dbReference type="SUPFAM" id="SSF53383">
    <property type="entry name" value="PLP-dependent transferases"/>
    <property type="match status" value="1"/>
</dbReference>
<comment type="cofactor">
    <cofactor evidence="1">
        <name>pyridoxal 5'-phosphate</name>
        <dbReference type="ChEBI" id="CHEBI:597326"/>
    </cofactor>
</comment>
<feature type="compositionally biased region" description="Basic residues" evidence="6">
    <location>
        <begin position="482"/>
        <end position="499"/>
    </location>
</feature>
<keyword evidence="3" id="KW-0663">Pyridoxal phosphate</keyword>
<dbReference type="EC" id="1.4.4.2" evidence="2"/>
<evidence type="ECO:0000256" key="2">
    <source>
        <dbReference type="ARBA" id="ARBA00012134"/>
    </source>
</evidence>
<evidence type="ECO:0000256" key="5">
    <source>
        <dbReference type="ARBA" id="ARBA00049026"/>
    </source>
</evidence>
<evidence type="ECO:0000256" key="3">
    <source>
        <dbReference type="ARBA" id="ARBA00022898"/>
    </source>
</evidence>
<feature type="domain" description="Glycine dehydrogenase C-terminal" evidence="8">
    <location>
        <begin position="356"/>
        <end position="456"/>
    </location>
</feature>
<dbReference type="NCBIfam" id="NF003346">
    <property type="entry name" value="PRK04366.1"/>
    <property type="match status" value="1"/>
</dbReference>
<proteinExistence type="predicted"/>
<dbReference type="InterPro" id="IPR015424">
    <property type="entry name" value="PyrdxlP-dep_Trfase"/>
</dbReference>
<feature type="region of interest" description="Disordered" evidence="6">
    <location>
        <begin position="459"/>
        <end position="499"/>
    </location>
</feature>
<dbReference type="Pfam" id="PF21478">
    <property type="entry name" value="GcvP2_C"/>
    <property type="match status" value="1"/>
</dbReference>
<dbReference type="Pfam" id="PF02347">
    <property type="entry name" value="GDC-P"/>
    <property type="match status" value="1"/>
</dbReference>
<dbReference type="Gene3D" id="6.20.440.10">
    <property type="match status" value="1"/>
</dbReference>
<dbReference type="PANTHER" id="PTHR11773:SF1">
    <property type="entry name" value="GLYCINE DEHYDROGENASE (DECARBOXYLATING), MITOCHONDRIAL"/>
    <property type="match status" value="1"/>
</dbReference>
<feature type="domain" description="Glycine cleavage system P-protein N-terminal" evidence="7">
    <location>
        <begin position="111"/>
        <end position="306"/>
    </location>
</feature>
<dbReference type="PANTHER" id="PTHR11773">
    <property type="entry name" value="GLYCINE DEHYDROGENASE, DECARBOXYLATING"/>
    <property type="match status" value="1"/>
</dbReference>
<evidence type="ECO:0000259" key="8">
    <source>
        <dbReference type="Pfam" id="PF21478"/>
    </source>
</evidence>
<dbReference type="Gene3D" id="3.40.640.10">
    <property type="entry name" value="Type I PLP-dependent aspartate aminotransferase-like (Major domain)"/>
    <property type="match status" value="1"/>
</dbReference>
<name>A0A7C3F0X4_9CREN</name>
<accession>A0A7C3F0X4</accession>
<dbReference type="InterPro" id="IPR049316">
    <property type="entry name" value="GDC-P_C"/>
</dbReference>
<dbReference type="EMBL" id="DSTX01000011">
    <property type="protein sequence ID" value="HFK21025.1"/>
    <property type="molecule type" value="Genomic_DNA"/>
</dbReference>
<dbReference type="GO" id="GO:0005960">
    <property type="term" value="C:glycine cleavage complex"/>
    <property type="evidence" value="ECO:0007669"/>
    <property type="project" value="TreeGrafter"/>
</dbReference>
<dbReference type="GO" id="GO:0005829">
    <property type="term" value="C:cytosol"/>
    <property type="evidence" value="ECO:0007669"/>
    <property type="project" value="TreeGrafter"/>
</dbReference>
<dbReference type="Gene3D" id="3.90.1150.10">
    <property type="entry name" value="Aspartate Aminotransferase, domain 1"/>
    <property type="match status" value="1"/>
</dbReference>
<dbReference type="AlphaFoldDB" id="A0A7C3F0X4"/>
<dbReference type="FunFam" id="3.40.640.10:FF:000224">
    <property type="entry name" value="Probable glycine dehydrogenase (decarboxylating) subunit 2"/>
    <property type="match status" value="1"/>
</dbReference>
<dbReference type="GO" id="GO:0019464">
    <property type="term" value="P:glycine decarboxylation via glycine cleavage system"/>
    <property type="evidence" value="ECO:0007669"/>
    <property type="project" value="TreeGrafter"/>
</dbReference>
<dbReference type="GO" id="GO:0016594">
    <property type="term" value="F:glycine binding"/>
    <property type="evidence" value="ECO:0007669"/>
    <property type="project" value="TreeGrafter"/>
</dbReference>
<dbReference type="GO" id="GO:0030170">
    <property type="term" value="F:pyridoxal phosphate binding"/>
    <property type="evidence" value="ECO:0007669"/>
    <property type="project" value="TreeGrafter"/>
</dbReference>
<dbReference type="InterPro" id="IPR015421">
    <property type="entry name" value="PyrdxlP-dep_Trfase_major"/>
</dbReference>
<evidence type="ECO:0000313" key="9">
    <source>
        <dbReference type="EMBL" id="HFK21025.1"/>
    </source>
</evidence>
<comment type="catalytic activity">
    <reaction evidence="5">
        <text>N(6)-[(R)-lipoyl]-L-lysyl-[glycine-cleavage complex H protein] + glycine + H(+) = N(6)-[(R)-S(8)-aminomethyldihydrolipoyl]-L-lysyl-[glycine-cleavage complex H protein] + CO2</text>
        <dbReference type="Rhea" id="RHEA:24304"/>
        <dbReference type="Rhea" id="RHEA-COMP:10494"/>
        <dbReference type="Rhea" id="RHEA-COMP:10495"/>
        <dbReference type="ChEBI" id="CHEBI:15378"/>
        <dbReference type="ChEBI" id="CHEBI:16526"/>
        <dbReference type="ChEBI" id="CHEBI:57305"/>
        <dbReference type="ChEBI" id="CHEBI:83099"/>
        <dbReference type="ChEBI" id="CHEBI:83143"/>
        <dbReference type="EC" id="1.4.4.2"/>
    </reaction>
</comment>
<gene>
    <name evidence="9" type="ORF">ENS19_07120</name>
</gene>
<protein>
    <recommendedName>
        <fullName evidence="2">glycine dehydrogenase (aminomethyl-transferring)</fullName>
        <ecNumber evidence="2">1.4.4.2</ecNumber>
    </recommendedName>
</protein>
<dbReference type="GO" id="GO:0004375">
    <property type="term" value="F:glycine dehydrogenase (decarboxylating) activity"/>
    <property type="evidence" value="ECO:0007669"/>
    <property type="project" value="UniProtKB-EC"/>
</dbReference>
<keyword evidence="4" id="KW-0560">Oxidoreductase</keyword>
<evidence type="ECO:0000256" key="1">
    <source>
        <dbReference type="ARBA" id="ARBA00001933"/>
    </source>
</evidence>
<evidence type="ECO:0000256" key="6">
    <source>
        <dbReference type="SAM" id="MobiDB-lite"/>
    </source>
</evidence>
<sequence>MFRQARYDEPTLFELSREGRIGVLMDVPWDMGGGGGLQLDAGLLREDLKLPEISQVGVIRHYTRLSQMNWGVDSGTYPLGSCTMKYNPRLNEDMSSDDRVQLIHPWQDVSTVQGALKLMSRLEWMLCALTGMSRFSLQPAAGANGELAGCLMIRKYHRDAGDLKRDEMIVPDTAHGTNPASASMAGFKVVEMPTGSDGEIDLELLKGALSERTAGMMMTNPNTLGIFESNVTKISEAVHSAGGIMYYDGANLQGMLGMSRPGDLGFDIVHLNLHKTFSTPHGGGGPGSGPVGATAKLEGYLPVPLVSRNGGSYYWDYDVPHSIGKVRGGGGSFPILVRAYCYILSMGLEGLKSSCAAAVLNTNYFAKKVEGIRGLNVAYPSRLKKHEVVVSAEEMARETGVTALDLSKALLERGIHAPTIYFPQRVKQALMFEFADSESKEEIDRCVASLMEISEAAYSEPQQLKGAPSTTSRKRLDEVRANHPRTMRLSFRHKPSADL</sequence>
<dbReference type="InterPro" id="IPR020581">
    <property type="entry name" value="GDC_P"/>
</dbReference>
<evidence type="ECO:0000256" key="4">
    <source>
        <dbReference type="ARBA" id="ARBA00023002"/>
    </source>
</evidence>
<comment type="caution">
    <text evidence="9">The sequence shown here is derived from an EMBL/GenBank/DDBJ whole genome shotgun (WGS) entry which is preliminary data.</text>
</comment>